<evidence type="ECO:0000313" key="1">
    <source>
        <dbReference type="EMBL" id="GBO02323.1"/>
    </source>
</evidence>
<comment type="caution">
    <text evidence="1">The sequence shown here is derived from an EMBL/GenBank/DDBJ whole genome shotgun (WGS) entry which is preliminary data.</text>
</comment>
<protein>
    <submittedName>
        <fullName evidence="1">Uncharacterized protein</fullName>
    </submittedName>
</protein>
<feature type="non-terminal residue" evidence="1">
    <location>
        <position position="68"/>
    </location>
</feature>
<accession>A0A4Y2TNX8</accession>
<dbReference type="AlphaFoldDB" id="A0A4Y2TNX8"/>
<organism evidence="1 2">
    <name type="scientific">Araneus ventricosus</name>
    <name type="common">Orbweaver spider</name>
    <name type="synonym">Epeira ventricosa</name>
    <dbReference type="NCBI Taxonomy" id="182803"/>
    <lineage>
        <taxon>Eukaryota</taxon>
        <taxon>Metazoa</taxon>
        <taxon>Ecdysozoa</taxon>
        <taxon>Arthropoda</taxon>
        <taxon>Chelicerata</taxon>
        <taxon>Arachnida</taxon>
        <taxon>Araneae</taxon>
        <taxon>Araneomorphae</taxon>
        <taxon>Entelegynae</taxon>
        <taxon>Araneoidea</taxon>
        <taxon>Araneidae</taxon>
        <taxon>Araneus</taxon>
    </lineage>
</organism>
<proteinExistence type="predicted"/>
<name>A0A4Y2TNX8_ARAVE</name>
<dbReference type="Proteomes" id="UP000499080">
    <property type="component" value="Unassembled WGS sequence"/>
</dbReference>
<reference evidence="1 2" key="1">
    <citation type="journal article" date="2019" name="Sci. Rep.">
        <title>Orb-weaving spider Araneus ventricosus genome elucidates the spidroin gene catalogue.</title>
        <authorList>
            <person name="Kono N."/>
            <person name="Nakamura H."/>
            <person name="Ohtoshi R."/>
            <person name="Moran D.A.P."/>
            <person name="Shinohara A."/>
            <person name="Yoshida Y."/>
            <person name="Fujiwara M."/>
            <person name="Mori M."/>
            <person name="Tomita M."/>
            <person name="Arakawa K."/>
        </authorList>
    </citation>
    <scope>NUCLEOTIDE SEQUENCE [LARGE SCALE GENOMIC DNA]</scope>
</reference>
<keyword evidence="2" id="KW-1185">Reference proteome</keyword>
<sequence length="68" mass="7893">MTAYGQTMPSCVMCPVMQNEWWSEDSSCLWEIRGGVKKWHGRNQWVEESEVKNLGPHAKMYCSVERIG</sequence>
<dbReference type="EMBL" id="BGPR01030075">
    <property type="protein sequence ID" value="GBO02323.1"/>
    <property type="molecule type" value="Genomic_DNA"/>
</dbReference>
<evidence type="ECO:0000313" key="2">
    <source>
        <dbReference type="Proteomes" id="UP000499080"/>
    </source>
</evidence>
<gene>
    <name evidence="1" type="ORF">AVEN_161392_1</name>
</gene>